<reference evidence="1" key="1">
    <citation type="submission" date="2024-02" db="EMBL/GenBank/DDBJ databases">
        <authorList>
            <consortium name="ELIXIR-Norway"/>
            <consortium name="Elixir Norway"/>
        </authorList>
    </citation>
    <scope>NUCLEOTIDE SEQUENCE</scope>
</reference>
<evidence type="ECO:0000313" key="1">
    <source>
        <dbReference type="EMBL" id="CAK9231945.1"/>
    </source>
</evidence>
<sequence length="309" mass="35139">MHTVAIIQQEKGTTAHAASEAMKSTLKAREVLTKKWPKPKKYAKSFKEEKKGVSCKLEHISLRHQVQSDMDFYTSTINCQELKMVCMLEKRINDSTAEQSDIEEKIKNLEGMQISLVHFVEKVQTTSSDIERTAVIWLPKYEATSHIMNELSFKVEQMDKKFQGICCHEVDLTQQVARVTKSKVSSLSLKEIGSEVKDLHEQVHNVDHNHWVELLETQVNKLKSPVGHPDGLSLTLERMEKSDGEQAIGKGQHLVESLSQNIEVFQRRMDMITADCNDPLGTDQTLNSRLVSLENHMEHVASASFTNLR</sequence>
<dbReference type="EMBL" id="OZ019899">
    <property type="protein sequence ID" value="CAK9231945.1"/>
    <property type="molecule type" value="Genomic_DNA"/>
</dbReference>
<organism evidence="1 2">
    <name type="scientific">Sphagnum troendelagicum</name>
    <dbReference type="NCBI Taxonomy" id="128251"/>
    <lineage>
        <taxon>Eukaryota</taxon>
        <taxon>Viridiplantae</taxon>
        <taxon>Streptophyta</taxon>
        <taxon>Embryophyta</taxon>
        <taxon>Bryophyta</taxon>
        <taxon>Sphagnophytina</taxon>
        <taxon>Sphagnopsida</taxon>
        <taxon>Sphagnales</taxon>
        <taxon>Sphagnaceae</taxon>
        <taxon>Sphagnum</taxon>
    </lineage>
</organism>
<accession>A0ABP0UWV4</accession>
<evidence type="ECO:0000313" key="2">
    <source>
        <dbReference type="Proteomes" id="UP001497512"/>
    </source>
</evidence>
<proteinExistence type="predicted"/>
<dbReference type="Proteomes" id="UP001497512">
    <property type="component" value="Chromosome 7"/>
</dbReference>
<gene>
    <name evidence="1" type="ORF">CSSPTR1EN2_LOCUS21011</name>
</gene>
<name>A0ABP0UWV4_9BRYO</name>
<keyword evidence="2" id="KW-1185">Reference proteome</keyword>
<protein>
    <submittedName>
        <fullName evidence="1">Uncharacterized protein</fullName>
    </submittedName>
</protein>